<keyword evidence="1" id="KW-1133">Transmembrane helix</keyword>
<feature type="transmembrane region" description="Helical" evidence="1">
    <location>
        <begin position="103"/>
        <end position="124"/>
    </location>
</feature>
<name>A0A1H2CXS1_9ACTN</name>
<feature type="transmembrane region" description="Helical" evidence="1">
    <location>
        <begin position="75"/>
        <end position="96"/>
    </location>
</feature>
<dbReference type="Proteomes" id="UP000198688">
    <property type="component" value="Chromosome I"/>
</dbReference>
<dbReference type="AlphaFoldDB" id="A0A1H2CXS1"/>
<dbReference type="RefSeq" id="WP_231953664.1">
    <property type="nucleotide sequence ID" value="NZ_BOMJ01000007.1"/>
</dbReference>
<proteinExistence type="predicted"/>
<reference evidence="2 3" key="1">
    <citation type="submission" date="2016-10" db="EMBL/GenBank/DDBJ databases">
        <authorList>
            <person name="de Groot N.N."/>
        </authorList>
    </citation>
    <scope>NUCLEOTIDE SEQUENCE [LARGE SCALE GENOMIC DNA]</scope>
    <source>
        <strain evidence="2 3">DSM 43941</strain>
    </source>
</reference>
<accession>A0A1H2CXS1</accession>
<keyword evidence="3" id="KW-1185">Reference proteome</keyword>
<organism evidence="2 3">
    <name type="scientific">Actinoplanes derwentensis</name>
    <dbReference type="NCBI Taxonomy" id="113562"/>
    <lineage>
        <taxon>Bacteria</taxon>
        <taxon>Bacillati</taxon>
        <taxon>Actinomycetota</taxon>
        <taxon>Actinomycetes</taxon>
        <taxon>Micromonosporales</taxon>
        <taxon>Micromonosporaceae</taxon>
        <taxon>Actinoplanes</taxon>
    </lineage>
</organism>
<protein>
    <submittedName>
        <fullName evidence="2">Uncharacterized protein</fullName>
    </submittedName>
</protein>
<sequence length="133" mass="13939">MTDRQVSWPVAEPPPPGYLPPRGLPHSPMMFSGLPPRPVYREVHPVSAGPVVAGIAATTAWFVLFGSLGNDLGSYAWWTIGAAMAAWAVAAVLAVLGDRGTAAGVAVASGFGLSLALALVAYRWTATLDWPLW</sequence>
<evidence type="ECO:0000313" key="2">
    <source>
        <dbReference type="EMBL" id="SDT75154.1"/>
    </source>
</evidence>
<gene>
    <name evidence="2" type="ORF">SAMN04489716_7210</name>
</gene>
<feature type="transmembrane region" description="Helical" evidence="1">
    <location>
        <begin position="46"/>
        <end position="69"/>
    </location>
</feature>
<dbReference type="EMBL" id="LT629758">
    <property type="protein sequence ID" value="SDT75154.1"/>
    <property type="molecule type" value="Genomic_DNA"/>
</dbReference>
<dbReference type="STRING" id="113562.SAMN04489716_7210"/>
<keyword evidence="1" id="KW-0812">Transmembrane</keyword>
<evidence type="ECO:0000313" key="3">
    <source>
        <dbReference type="Proteomes" id="UP000198688"/>
    </source>
</evidence>
<evidence type="ECO:0000256" key="1">
    <source>
        <dbReference type="SAM" id="Phobius"/>
    </source>
</evidence>
<keyword evidence="1" id="KW-0472">Membrane</keyword>